<evidence type="ECO:0000256" key="1">
    <source>
        <dbReference type="SAM" id="MobiDB-lite"/>
    </source>
</evidence>
<feature type="signal peptide" evidence="3">
    <location>
        <begin position="1"/>
        <end position="28"/>
    </location>
</feature>
<feature type="compositionally biased region" description="Acidic residues" evidence="1">
    <location>
        <begin position="176"/>
        <end position="187"/>
    </location>
</feature>
<reference evidence="5" key="1">
    <citation type="submission" date="2025-08" db="UniProtKB">
        <authorList>
            <consortium name="RefSeq"/>
        </authorList>
    </citation>
    <scope>IDENTIFICATION</scope>
    <source>
        <tissue evidence="5">Gonad</tissue>
    </source>
</reference>
<keyword evidence="4" id="KW-1185">Reference proteome</keyword>
<accession>A0A6P4XQS7</accession>
<dbReference type="OrthoDB" id="10049287at2759"/>
<sequence length="207" mass="22738">MTNVMSAHLDPLLTVLVTFLTFFPAATQDDIGFDSGKGSPPGHQALPLTVHRTLVVMGVLTVCIILSCACFGVYWRRRLRAQERAQEEALNAPPPSYYDVVTEPYEFEITVESGASQTHTDDSPPSPPGPAGPQDFVYTATQRPQSAVTPLSVQALLRGVRMSRLAAAETQRQEEEQYADNDDDEEPPPTYDSYMNYSVTPTRISDG</sequence>
<dbReference type="AlphaFoldDB" id="A0A6P4XQS7"/>
<organism evidence="4 5">
    <name type="scientific">Branchiostoma belcheri</name>
    <name type="common">Amphioxus</name>
    <dbReference type="NCBI Taxonomy" id="7741"/>
    <lineage>
        <taxon>Eukaryota</taxon>
        <taxon>Metazoa</taxon>
        <taxon>Chordata</taxon>
        <taxon>Cephalochordata</taxon>
        <taxon>Leptocardii</taxon>
        <taxon>Amphioxiformes</taxon>
        <taxon>Branchiostomatidae</taxon>
        <taxon>Branchiostoma</taxon>
    </lineage>
</organism>
<protein>
    <submittedName>
        <fullName evidence="5">Uncharacterized protein LOC109462362</fullName>
    </submittedName>
</protein>
<feature type="region of interest" description="Disordered" evidence="1">
    <location>
        <begin position="166"/>
        <end position="207"/>
    </location>
</feature>
<gene>
    <name evidence="5" type="primary">LOC109462362</name>
</gene>
<feature type="compositionally biased region" description="Polar residues" evidence="1">
    <location>
        <begin position="193"/>
        <end position="207"/>
    </location>
</feature>
<evidence type="ECO:0000256" key="3">
    <source>
        <dbReference type="SAM" id="SignalP"/>
    </source>
</evidence>
<dbReference type="KEGG" id="bbel:109462362"/>
<evidence type="ECO:0000313" key="4">
    <source>
        <dbReference type="Proteomes" id="UP000515135"/>
    </source>
</evidence>
<keyword evidence="2" id="KW-1133">Transmembrane helix</keyword>
<keyword evidence="2" id="KW-0472">Membrane</keyword>
<keyword evidence="2" id="KW-0812">Transmembrane</keyword>
<evidence type="ECO:0000256" key="2">
    <source>
        <dbReference type="SAM" id="Phobius"/>
    </source>
</evidence>
<dbReference type="Proteomes" id="UP000515135">
    <property type="component" value="Unplaced"/>
</dbReference>
<feature type="transmembrane region" description="Helical" evidence="2">
    <location>
        <begin position="52"/>
        <end position="75"/>
    </location>
</feature>
<keyword evidence="3" id="KW-0732">Signal</keyword>
<dbReference type="RefSeq" id="XP_019614468.1">
    <property type="nucleotide sequence ID" value="XM_019758909.1"/>
</dbReference>
<feature type="region of interest" description="Disordered" evidence="1">
    <location>
        <begin position="113"/>
        <end position="137"/>
    </location>
</feature>
<evidence type="ECO:0000313" key="5">
    <source>
        <dbReference type="RefSeq" id="XP_019614468.1"/>
    </source>
</evidence>
<proteinExistence type="predicted"/>
<feature type="chain" id="PRO_5027559750" evidence="3">
    <location>
        <begin position="29"/>
        <end position="207"/>
    </location>
</feature>
<name>A0A6P4XQS7_BRABE</name>
<dbReference type="GeneID" id="109462362"/>